<dbReference type="PIRSF" id="PIRSF000077">
    <property type="entry name" value="Thioredoxin"/>
    <property type="match status" value="1"/>
</dbReference>
<proteinExistence type="inferred from homology"/>
<dbReference type="PROSITE" id="PS00194">
    <property type="entry name" value="THIOREDOXIN_1"/>
    <property type="match status" value="1"/>
</dbReference>
<comment type="caution">
    <text evidence="4">The sequence shown here is derived from an EMBL/GenBank/DDBJ whole genome shotgun (WGS) entry which is preliminary data.</text>
</comment>
<comment type="similarity">
    <text evidence="2">Belongs to the thioredoxin family.</text>
</comment>
<dbReference type="Gene3D" id="3.40.30.10">
    <property type="entry name" value="Glutaredoxin"/>
    <property type="match status" value="1"/>
</dbReference>
<name>A0ABQ5L0B6_9EUKA</name>
<evidence type="ECO:0000313" key="4">
    <source>
        <dbReference type="EMBL" id="GKT36790.1"/>
    </source>
</evidence>
<protein>
    <recommendedName>
        <fullName evidence="2">Thioredoxin</fullName>
    </recommendedName>
</protein>
<dbReference type="Proteomes" id="UP001057375">
    <property type="component" value="Unassembled WGS sequence"/>
</dbReference>
<dbReference type="SUPFAM" id="SSF52833">
    <property type="entry name" value="Thioredoxin-like"/>
    <property type="match status" value="1"/>
</dbReference>
<evidence type="ECO:0000256" key="2">
    <source>
        <dbReference type="PIRNR" id="PIRNR000077"/>
    </source>
</evidence>
<sequence length="106" mass="11602">MTVTTIKTLPEFKDFVSKNPKVIIDCFAEWCGPCKFISPRYHAMAEDPANAAVKFIQIDVDANPSLTGYLKITAMPTFIAFSHGAEAQRFSGASAEKIQAMIASLK</sequence>
<dbReference type="PANTHER" id="PTHR46115">
    <property type="entry name" value="THIOREDOXIN-LIKE PROTEIN 1"/>
    <property type="match status" value="1"/>
</dbReference>
<dbReference type="EMBL" id="BQXS01011301">
    <property type="protein sequence ID" value="GKT36790.1"/>
    <property type="molecule type" value="Genomic_DNA"/>
</dbReference>
<dbReference type="InterPro" id="IPR017937">
    <property type="entry name" value="Thioredoxin_CS"/>
</dbReference>
<dbReference type="PRINTS" id="PR00421">
    <property type="entry name" value="THIOREDOXIN"/>
</dbReference>
<dbReference type="Pfam" id="PF00085">
    <property type="entry name" value="Thioredoxin"/>
    <property type="match status" value="1"/>
</dbReference>
<dbReference type="InterPro" id="IPR013766">
    <property type="entry name" value="Thioredoxin_domain"/>
</dbReference>
<evidence type="ECO:0000313" key="5">
    <source>
        <dbReference type="Proteomes" id="UP001057375"/>
    </source>
</evidence>
<keyword evidence="5" id="KW-1185">Reference proteome</keyword>
<feature type="domain" description="Thioredoxin" evidence="3">
    <location>
        <begin position="1"/>
        <end position="106"/>
    </location>
</feature>
<dbReference type="PROSITE" id="PS51352">
    <property type="entry name" value="THIOREDOXIN_2"/>
    <property type="match status" value="1"/>
</dbReference>
<dbReference type="InterPro" id="IPR036249">
    <property type="entry name" value="Thioredoxin-like_sf"/>
</dbReference>
<evidence type="ECO:0000259" key="3">
    <source>
        <dbReference type="PROSITE" id="PS51352"/>
    </source>
</evidence>
<keyword evidence="1" id="KW-1015">Disulfide bond</keyword>
<evidence type="ECO:0000256" key="1">
    <source>
        <dbReference type="ARBA" id="ARBA00023157"/>
    </source>
</evidence>
<reference evidence="4" key="1">
    <citation type="submission" date="2022-03" db="EMBL/GenBank/DDBJ databases">
        <title>Draft genome sequence of Aduncisulcus paluster, a free-living microaerophilic Fornicata.</title>
        <authorList>
            <person name="Yuyama I."/>
            <person name="Kume K."/>
            <person name="Tamura T."/>
            <person name="Inagaki Y."/>
            <person name="Hashimoto T."/>
        </authorList>
    </citation>
    <scope>NUCLEOTIDE SEQUENCE</scope>
    <source>
        <strain evidence="4">NY0171</strain>
    </source>
</reference>
<gene>
    <name evidence="4" type="ORF">ADUPG1_009693</name>
</gene>
<dbReference type="CDD" id="cd02947">
    <property type="entry name" value="TRX_family"/>
    <property type="match status" value="1"/>
</dbReference>
<dbReference type="InterPro" id="IPR005746">
    <property type="entry name" value="Thioredoxin"/>
</dbReference>
<organism evidence="4 5">
    <name type="scientific">Aduncisulcus paluster</name>
    <dbReference type="NCBI Taxonomy" id="2918883"/>
    <lineage>
        <taxon>Eukaryota</taxon>
        <taxon>Metamonada</taxon>
        <taxon>Carpediemonas-like organisms</taxon>
        <taxon>Aduncisulcus</taxon>
    </lineage>
</organism>
<accession>A0ABQ5L0B6</accession>